<dbReference type="AlphaFoldDB" id="A0A9P8Q808"/>
<name>A0A9P8Q808_WICPI</name>
<comment type="caution">
    <text evidence="1">The sequence shown here is derived from an EMBL/GenBank/DDBJ whole genome shotgun (WGS) entry which is preliminary data.</text>
</comment>
<keyword evidence="2" id="KW-1185">Reference proteome</keyword>
<reference evidence="1" key="1">
    <citation type="journal article" date="2021" name="Open Biol.">
        <title>Shared evolutionary footprints suggest mitochondrial oxidative damage underlies multiple complex I losses in fungi.</title>
        <authorList>
            <person name="Schikora-Tamarit M.A."/>
            <person name="Marcet-Houben M."/>
            <person name="Nosek J."/>
            <person name="Gabaldon T."/>
        </authorList>
    </citation>
    <scope>NUCLEOTIDE SEQUENCE</scope>
    <source>
        <strain evidence="1">CBS2887</strain>
    </source>
</reference>
<dbReference type="Proteomes" id="UP000774326">
    <property type="component" value="Unassembled WGS sequence"/>
</dbReference>
<feature type="non-terminal residue" evidence="1">
    <location>
        <position position="147"/>
    </location>
</feature>
<organism evidence="1 2">
    <name type="scientific">Wickerhamomyces pijperi</name>
    <name type="common">Yeast</name>
    <name type="synonym">Pichia pijperi</name>
    <dbReference type="NCBI Taxonomy" id="599730"/>
    <lineage>
        <taxon>Eukaryota</taxon>
        <taxon>Fungi</taxon>
        <taxon>Dikarya</taxon>
        <taxon>Ascomycota</taxon>
        <taxon>Saccharomycotina</taxon>
        <taxon>Saccharomycetes</taxon>
        <taxon>Phaffomycetales</taxon>
        <taxon>Wickerhamomycetaceae</taxon>
        <taxon>Wickerhamomyces</taxon>
    </lineage>
</organism>
<sequence>DENRTCESKLWSVDPSVLGNADKTKEIYSGLEKTIKKQSIDHEDVEKLAIFNMKVLKFQKAYADTEEMFQKSLMTVYYRWTARRLKQDEQESLQQGVFQFSDPTLDAEKEFQQLFPDADIELTGDGSNINWDHIYSQIASSYCNYFL</sequence>
<evidence type="ECO:0000313" key="2">
    <source>
        <dbReference type="Proteomes" id="UP000774326"/>
    </source>
</evidence>
<feature type="non-terminal residue" evidence="1">
    <location>
        <position position="1"/>
    </location>
</feature>
<proteinExistence type="predicted"/>
<dbReference type="EMBL" id="JAEUBG010002343">
    <property type="protein sequence ID" value="KAH3684765.1"/>
    <property type="molecule type" value="Genomic_DNA"/>
</dbReference>
<protein>
    <submittedName>
        <fullName evidence="1">Uncharacterized protein</fullName>
    </submittedName>
</protein>
<accession>A0A9P8Q808</accession>
<reference evidence="1" key="2">
    <citation type="submission" date="2021-01" db="EMBL/GenBank/DDBJ databases">
        <authorList>
            <person name="Schikora-Tamarit M.A."/>
        </authorList>
    </citation>
    <scope>NUCLEOTIDE SEQUENCE</scope>
    <source>
        <strain evidence="1">CBS2887</strain>
    </source>
</reference>
<gene>
    <name evidence="1" type="ORF">WICPIJ_004262</name>
</gene>
<evidence type="ECO:0000313" key="1">
    <source>
        <dbReference type="EMBL" id="KAH3684765.1"/>
    </source>
</evidence>